<evidence type="ECO:0000256" key="1">
    <source>
        <dbReference type="SAM" id="MobiDB-lite"/>
    </source>
</evidence>
<name>M4BP71_HYAAE</name>
<feature type="signal peptide" evidence="3">
    <location>
        <begin position="1"/>
        <end position="21"/>
    </location>
</feature>
<dbReference type="EMBL" id="JH598491">
    <property type="status" value="NOT_ANNOTATED_CDS"/>
    <property type="molecule type" value="Genomic_DNA"/>
</dbReference>
<dbReference type="VEuPathDB" id="FungiDB:HpaG808210"/>
<reference evidence="4" key="2">
    <citation type="submission" date="2015-06" db="UniProtKB">
        <authorList>
            <consortium name="EnsemblProtists"/>
        </authorList>
    </citation>
    <scope>IDENTIFICATION</scope>
    <source>
        <strain evidence="4">Emoy2</strain>
    </source>
</reference>
<sequence length="162" mass="17816">MRYRVLLGVLVTATLVECCISFASEDMNSVEGRTLEIAKIRRLRGANFTPQEERGLDILKKIFSSPFLEKGELKLRRMIHSQPMGDSLPREDSLPRGDTRSRRPHIDVPPDQPTGKQVIISMLAALSMVGALGVWSVHKAIKHDTPATLVSMSGSTMGSGSM</sequence>
<keyword evidence="3" id="KW-0732">Signal</keyword>
<dbReference type="EnsemblProtists" id="HpaT808210">
    <property type="protein sequence ID" value="HpaP808210"/>
    <property type="gene ID" value="HpaG808210"/>
</dbReference>
<evidence type="ECO:0000313" key="5">
    <source>
        <dbReference type="Proteomes" id="UP000011713"/>
    </source>
</evidence>
<keyword evidence="5" id="KW-1185">Reference proteome</keyword>
<feature type="compositionally biased region" description="Basic and acidic residues" evidence="1">
    <location>
        <begin position="88"/>
        <end position="108"/>
    </location>
</feature>
<keyword evidence="2" id="KW-0472">Membrane</keyword>
<evidence type="ECO:0008006" key="6">
    <source>
        <dbReference type="Google" id="ProtNLM"/>
    </source>
</evidence>
<evidence type="ECO:0000313" key="4">
    <source>
        <dbReference type="EnsemblProtists" id="HpaP808210"/>
    </source>
</evidence>
<evidence type="ECO:0000256" key="2">
    <source>
        <dbReference type="SAM" id="Phobius"/>
    </source>
</evidence>
<keyword evidence="2" id="KW-0812">Transmembrane</keyword>
<dbReference type="HOGENOM" id="CLU_1638620_0_0_1"/>
<feature type="chain" id="PRO_5004049033" description="RxLR effector candidate protein" evidence="3">
    <location>
        <begin position="22"/>
        <end position="162"/>
    </location>
</feature>
<organism evidence="4 5">
    <name type="scientific">Hyaloperonospora arabidopsidis (strain Emoy2)</name>
    <name type="common">Downy mildew agent</name>
    <name type="synonym">Peronospora arabidopsidis</name>
    <dbReference type="NCBI Taxonomy" id="559515"/>
    <lineage>
        <taxon>Eukaryota</taxon>
        <taxon>Sar</taxon>
        <taxon>Stramenopiles</taxon>
        <taxon>Oomycota</taxon>
        <taxon>Peronosporomycetes</taxon>
        <taxon>Peronosporales</taxon>
        <taxon>Peronosporaceae</taxon>
        <taxon>Hyaloperonospora</taxon>
    </lineage>
</organism>
<protein>
    <recommendedName>
        <fullName evidence="6">RxLR effector candidate protein</fullName>
    </recommendedName>
</protein>
<evidence type="ECO:0000256" key="3">
    <source>
        <dbReference type="SAM" id="SignalP"/>
    </source>
</evidence>
<dbReference type="Proteomes" id="UP000011713">
    <property type="component" value="Unassembled WGS sequence"/>
</dbReference>
<feature type="transmembrane region" description="Helical" evidence="2">
    <location>
        <begin position="118"/>
        <end position="137"/>
    </location>
</feature>
<keyword evidence="2" id="KW-1133">Transmembrane helix</keyword>
<dbReference type="InParanoid" id="M4BP71"/>
<proteinExistence type="predicted"/>
<accession>M4BP71</accession>
<feature type="region of interest" description="Disordered" evidence="1">
    <location>
        <begin position="80"/>
        <end position="114"/>
    </location>
</feature>
<dbReference type="AlphaFoldDB" id="M4BP71"/>
<reference evidence="5" key="1">
    <citation type="journal article" date="2010" name="Science">
        <title>Signatures of adaptation to obligate biotrophy in the Hyaloperonospora arabidopsidis genome.</title>
        <authorList>
            <person name="Baxter L."/>
            <person name="Tripathy S."/>
            <person name="Ishaque N."/>
            <person name="Boot N."/>
            <person name="Cabral A."/>
            <person name="Kemen E."/>
            <person name="Thines M."/>
            <person name="Ah-Fong A."/>
            <person name="Anderson R."/>
            <person name="Badejoko W."/>
            <person name="Bittner-Eddy P."/>
            <person name="Boore J.L."/>
            <person name="Chibucos M.C."/>
            <person name="Coates M."/>
            <person name="Dehal P."/>
            <person name="Delehaunty K."/>
            <person name="Dong S."/>
            <person name="Downton P."/>
            <person name="Dumas B."/>
            <person name="Fabro G."/>
            <person name="Fronick C."/>
            <person name="Fuerstenberg S.I."/>
            <person name="Fulton L."/>
            <person name="Gaulin E."/>
            <person name="Govers F."/>
            <person name="Hughes L."/>
            <person name="Humphray S."/>
            <person name="Jiang R.H."/>
            <person name="Judelson H."/>
            <person name="Kamoun S."/>
            <person name="Kyung K."/>
            <person name="Meijer H."/>
            <person name="Minx P."/>
            <person name="Morris P."/>
            <person name="Nelson J."/>
            <person name="Phuntumart V."/>
            <person name="Qutob D."/>
            <person name="Rehmany A."/>
            <person name="Rougon-Cardoso A."/>
            <person name="Ryden P."/>
            <person name="Torto-Alalibo T."/>
            <person name="Studholme D."/>
            <person name="Wang Y."/>
            <person name="Win J."/>
            <person name="Wood J."/>
            <person name="Clifton S.W."/>
            <person name="Rogers J."/>
            <person name="Van den Ackerveken G."/>
            <person name="Jones J.D."/>
            <person name="McDowell J.M."/>
            <person name="Beynon J."/>
            <person name="Tyler B.M."/>
        </authorList>
    </citation>
    <scope>NUCLEOTIDE SEQUENCE [LARGE SCALE GENOMIC DNA]</scope>
    <source>
        <strain evidence="5">Emoy2</strain>
    </source>
</reference>